<feature type="region of interest" description="Disordered" evidence="7">
    <location>
        <begin position="126"/>
        <end position="170"/>
    </location>
</feature>
<evidence type="ECO:0000256" key="4">
    <source>
        <dbReference type="ARBA" id="ARBA00022692"/>
    </source>
</evidence>
<evidence type="ECO:0000256" key="1">
    <source>
        <dbReference type="ARBA" id="ARBA00004127"/>
    </source>
</evidence>
<keyword evidence="4 8" id="KW-0812">Transmembrane</keyword>
<reference evidence="9 10" key="1">
    <citation type="submission" date="2017-09" db="EMBL/GenBank/DDBJ databases">
        <authorList>
            <person name="Lee N."/>
            <person name="Cho B.-K."/>
        </authorList>
    </citation>
    <scope>NUCLEOTIDE SEQUENCE [LARGE SCALE GENOMIC DNA]</scope>
    <source>
        <strain evidence="9 10">ATCC 23948</strain>
    </source>
</reference>
<feature type="transmembrane region" description="Helical" evidence="8">
    <location>
        <begin position="551"/>
        <end position="580"/>
    </location>
</feature>
<feature type="transmembrane region" description="Helical" evidence="8">
    <location>
        <begin position="421"/>
        <end position="442"/>
    </location>
</feature>
<organism evidence="9 10">
    <name type="scientific">Streptomyces platensis</name>
    <dbReference type="NCBI Taxonomy" id="58346"/>
    <lineage>
        <taxon>Bacteria</taxon>
        <taxon>Bacillati</taxon>
        <taxon>Actinomycetota</taxon>
        <taxon>Actinomycetes</taxon>
        <taxon>Kitasatosporales</taxon>
        <taxon>Streptomycetaceae</taxon>
        <taxon>Streptomyces</taxon>
    </lineage>
</organism>
<feature type="transmembrane region" description="Helical" evidence="8">
    <location>
        <begin position="497"/>
        <end position="514"/>
    </location>
</feature>
<comment type="subcellular location">
    <subcellularLocation>
        <location evidence="1">Endomembrane system</location>
        <topology evidence="1">Multi-pass membrane protein</topology>
    </subcellularLocation>
</comment>
<accession>A0AAE6NQR8</accession>
<keyword evidence="3" id="KW-0813">Transport</keyword>
<dbReference type="GO" id="GO:0012505">
    <property type="term" value="C:endomembrane system"/>
    <property type="evidence" value="ECO:0007669"/>
    <property type="project" value="UniProtKB-SubCell"/>
</dbReference>
<dbReference type="GO" id="GO:0005345">
    <property type="term" value="F:purine nucleobase transmembrane transporter activity"/>
    <property type="evidence" value="ECO:0007669"/>
    <property type="project" value="TreeGrafter"/>
</dbReference>
<evidence type="ECO:0000256" key="8">
    <source>
        <dbReference type="SAM" id="Phobius"/>
    </source>
</evidence>
<feature type="transmembrane region" description="Helical" evidence="8">
    <location>
        <begin position="348"/>
        <end position="366"/>
    </location>
</feature>
<feature type="transmembrane region" description="Helical" evidence="8">
    <location>
        <begin position="226"/>
        <end position="250"/>
    </location>
</feature>
<dbReference type="KEGG" id="spla:CP981_36440"/>
<dbReference type="InterPro" id="IPR006043">
    <property type="entry name" value="NCS2"/>
</dbReference>
<dbReference type="EMBL" id="CP023691">
    <property type="protein sequence ID" value="QEV56363.1"/>
    <property type="molecule type" value="Genomic_DNA"/>
</dbReference>
<comment type="similarity">
    <text evidence="2">Belongs to the nucleobase:cation symporter-2 (NCS2) (TC 2.A.40) family. Azg-like subfamily.</text>
</comment>
<dbReference type="Pfam" id="PF00860">
    <property type="entry name" value="Xan_ur_permease"/>
    <property type="match status" value="1"/>
</dbReference>
<feature type="transmembrane region" description="Helical" evidence="8">
    <location>
        <begin position="262"/>
        <end position="278"/>
    </location>
</feature>
<evidence type="ECO:0000256" key="2">
    <source>
        <dbReference type="ARBA" id="ARBA00005697"/>
    </source>
</evidence>
<feature type="compositionally biased region" description="Basic and acidic residues" evidence="7">
    <location>
        <begin position="56"/>
        <end position="79"/>
    </location>
</feature>
<keyword evidence="5 8" id="KW-1133">Transmembrane helix</keyword>
<feature type="compositionally biased region" description="Basic residues" evidence="7">
    <location>
        <begin position="8"/>
        <end position="20"/>
    </location>
</feature>
<dbReference type="GO" id="GO:0005886">
    <property type="term" value="C:plasma membrane"/>
    <property type="evidence" value="ECO:0007669"/>
    <property type="project" value="TreeGrafter"/>
</dbReference>
<feature type="transmembrane region" description="Helical" evidence="8">
    <location>
        <begin position="284"/>
        <end position="302"/>
    </location>
</feature>
<sequence length="611" mass="63267">MGNDRHSAGTRRPHTRRTTRCHAPAPGLDAPGQADAGGRRTARRGGRMAALAGRPAGDHRRCGGQRGDPHGPHAADRPARCRRRDLHLPLHPAGRTRPGALRRAAPGVADPSRRPCVGRAERKVLRRAAGRPRRARAGRCRRHHQPGGARLTAPGDPGVTTPESPGRDPELLRRHATAGPGAVDRYFSLSARGSTWRREIVAGISTFLALSYIVVVNPAVLAQGGIPHSAAFVATAAVGGLATLAMGLWARLPFAVAPGMEMNAMVAFSVVGTLAYTWPQALGMVFWSGVAMLAVSLLRLRAAVINAIPPELRSALAAAVGAFIGLVGLQIAHLVRTSDGRLSGLGDWTGPPAVALYLGLAVALVLDRLGARAAAVLGGIAAAALYCAVAGVRADAVHDGIHGSGAALFRFDLTVLADPRAWSVILVLFALDFFGSIAKVVGLSAHTPLQDDQGRVPGMREALLVDAGATVAGSAVGSSSFVAFVESAVGIRAGARTGIAAVVTGLLLFSCLFLGPVLVHVPVEATTGALVFVAVKMLTTRPPGGTDRLGVTVTVTAVAVTVATLAIDQAMAAAFVVSVAASIIGRRRPHPALWVTTFLLMAGVVLQYLHR</sequence>
<feature type="transmembrane region" description="Helical" evidence="8">
    <location>
        <begin position="314"/>
        <end position="336"/>
    </location>
</feature>
<dbReference type="InterPro" id="IPR045018">
    <property type="entry name" value="Azg-like"/>
</dbReference>
<protein>
    <submittedName>
        <fullName evidence="9">NCS2 family permease</fullName>
    </submittedName>
</protein>
<evidence type="ECO:0000313" key="10">
    <source>
        <dbReference type="Proteomes" id="UP000325458"/>
    </source>
</evidence>
<dbReference type="AlphaFoldDB" id="A0AAE6NQR8"/>
<evidence type="ECO:0000256" key="3">
    <source>
        <dbReference type="ARBA" id="ARBA00022448"/>
    </source>
</evidence>
<keyword evidence="6 8" id="KW-0472">Membrane</keyword>
<evidence type="ECO:0000256" key="6">
    <source>
        <dbReference type="ARBA" id="ARBA00023136"/>
    </source>
</evidence>
<feature type="transmembrane region" description="Helical" evidence="8">
    <location>
        <begin position="592"/>
        <end position="610"/>
    </location>
</feature>
<name>A0AAE6NQR8_STRPT</name>
<feature type="region of interest" description="Disordered" evidence="7">
    <location>
        <begin position="1"/>
        <end position="114"/>
    </location>
</feature>
<proteinExistence type="inferred from homology"/>
<feature type="transmembrane region" description="Helical" evidence="8">
    <location>
        <begin position="373"/>
        <end position="392"/>
    </location>
</feature>
<evidence type="ECO:0000256" key="5">
    <source>
        <dbReference type="ARBA" id="ARBA00022989"/>
    </source>
</evidence>
<feature type="transmembrane region" description="Helical" evidence="8">
    <location>
        <begin position="200"/>
        <end position="220"/>
    </location>
</feature>
<dbReference type="PANTHER" id="PTHR43337">
    <property type="entry name" value="XANTHINE/URACIL PERMEASE C887.17-RELATED"/>
    <property type="match status" value="1"/>
</dbReference>
<gene>
    <name evidence="9" type="ORF">CP981_36440</name>
</gene>
<dbReference type="PANTHER" id="PTHR43337:SF1">
    <property type="entry name" value="XANTHINE_URACIL PERMEASE C887.17-RELATED"/>
    <property type="match status" value="1"/>
</dbReference>
<dbReference type="Proteomes" id="UP000325458">
    <property type="component" value="Chromosome"/>
</dbReference>
<evidence type="ECO:0000256" key="7">
    <source>
        <dbReference type="SAM" id="MobiDB-lite"/>
    </source>
</evidence>
<evidence type="ECO:0000313" key="9">
    <source>
        <dbReference type="EMBL" id="QEV56363.1"/>
    </source>
</evidence>
<feature type="compositionally biased region" description="Basic residues" evidence="7">
    <location>
        <begin position="126"/>
        <end position="145"/>
    </location>
</feature>